<evidence type="ECO:0000313" key="3">
    <source>
        <dbReference type="EMBL" id="OQR87782.1"/>
    </source>
</evidence>
<evidence type="ECO:0000256" key="1">
    <source>
        <dbReference type="SAM" id="MobiDB-lite"/>
    </source>
</evidence>
<sequence>MDMDLFDTVDYAASGILLGLALLVLIGLGLKHRKAVLRTPSLYVTASMFLNMMLWSLFSIIFMVVEESSSPEPGNATIRRYRRSCMHVQQIGLPVASNAFLLALDFWVLVASFELYTMIAYHHLLASQTRRHRIRIVKGYTKVVYGLTLMYVAVIFFTSLSPASTNSLYCWLVSTTVVFNAVAAALAGGSLLCVYMNLRSSVNRWPVAKQGSIRRVQWFILFVSALFLFFCIPFLIKRMSWTFRQATNTLGRRYNQTRSANATSSRHRASHWRYIFHIINLLLTCCLGALLSLDWFKAAYPKADEVPSEDQILPPTPVHLLSPRHFDDDEGESPTDEGLTRRRLE</sequence>
<dbReference type="EMBL" id="JNBR01001423">
    <property type="protein sequence ID" value="OQR87782.1"/>
    <property type="molecule type" value="Genomic_DNA"/>
</dbReference>
<feature type="region of interest" description="Disordered" evidence="1">
    <location>
        <begin position="307"/>
        <end position="345"/>
    </location>
</feature>
<dbReference type="OrthoDB" id="76730at2759"/>
<evidence type="ECO:0000256" key="2">
    <source>
        <dbReference type="SAM" id="Phobius"/>
    </source>
</evidence>
<organism evidence="3 4">
    <name type="scientific">Achlya hypogyna</name>
    <name type="common">Oomycete</name>
    <name type="synonym">Protoachlya hypogyna</name>
    <dbReference type="NCBI Taxonomy" id="1202772"/>
    <lineage>
        <taxon>Eukaryota</taxon>
        <taxon>Sar</taxon>
        <taxon>Stramenopiles</taxon>
        <taxon>Oomycota</taxon>
        <taxon>Saprolegniomycetes</taxon>
        <taxon>Saprolegniales</taxon>
        <taxon>Achlyaceae</taxon>
        <taxon>Achlya</taxon>
    </lineage>
</organism>
<feature type="transmembrane region" description="Helical" evidence="2">
    <location>
        <begin position="99"/>
        <end position="122"/>
    </location>
</feature>
<name>A0A1V9YPX3_ACHHY</name>
<feature type="transmembrane region" description="Helical" evidence="2">
    <location>
        <begin position="143"/>
        <end position="160"/>
    </location>
</feature>
<keyword evidence="2" id="KW-0812">Transmembrane</keyword>
<feature type="transmembrane region" description="Helical" evidence="2">
    <location>
        <begin position="274"/>
        <end position="293"/>
    </location>
</feature>
<feature type="transmembrane region" description="Helical" evidence="2">
    <location>
        <begin position="12"/>
        <end position="30"/>
    </location>
</feature>
<protein>
    <recommendedName>
        <fullName evidence="5">G-protein coupled receptors family 1 profile domain-containing protein</fullName>
    </recommendedName>
</protein>
<reference evidence="3 4" key="1">
    <citation type="journal article" date="2014" name="Genome Biol. Evol.">
        <title>The secreted proteins of Achlya hypogyna and Thraustotheca clavata identify the ancestral oomycete secretome and reveal gene acquisitions by horizontal gene transfer.</title>
        <authorList>
            <person name="Misner I."/>
            <person name="Blouin N."/>
            <person name="Leonard G."/>
            <person name="Richards T.A."/>
            <person name="Lane C.E."/>
        </authorList>
    </citation>
    <scope>NUCLEOTIDE SEQUENCE [LARGE SCALE GENOMIC DNA]</scope>
    <source>
        <strain evidence="3 4">ATCC 48635</strain>
    </source>
</reference>
<feature type="transmembrane region" description="Helical" evidence="2">
    <location>
        <begin position="42"/>
        <end position="65"/>
    </location>
</feature>
<dbReference type="AlphaFoldDB" id="A0A1V9YPX3"/>
<feature type="transmembrane region" description="Helical" evidence="2">
    <location>
        <begin position="216"/>
        <end position="236"/>
    </location>
</feature>
<dbReference type="Proteomes" id="UP000243579">
    <property type="component" value="Unassembled WGS sequence"/>
</dbReference>
<accession>A0A1V9YPX3</accession>
<keyword evidence="2" id="KW-0472">Membrane</keyword>
<keyword evidence="4" id="KW-1185">Reference proteome</keyword>
<evidence type="ECO:0008006" key="5">
    <source>
        <dbReference type="Google" id="ProtNLM"/>
    </source>
</evidence>
<proteinExistence type="predicted"/>
<feature type="transmembrane region" description="Helical" evidence="2">
    <location>
        <begin position="172"/>
        <end position="195"/>
    </location>
</feature>
<keyword evidence="2" id="KW-1133">Transmembrane helix</keyword>
<gene>
    <name evidence="3" type="ORF">ACHHYP_08030</name>
</gene>
<evidence type="ECO:0000313" key="4">
    <source>
        <dbReference type="Proteomes" id="UP000243579"/>
    </source>
</evidence>
<comment type="caution">
    <text evidence="3">The sequence shown here is derived from an EMBL/GenBank/DDBJ whole genome shotgun (WGS) entry which is preliminary data.</text>
</comment>